<dbReference type="AlphaFoldDB" id="A0A5C2RYW7"/>
<accession>A0A5C2RYW7</accession>
<name>A0A5C2RYW7_9APHY</name>
<evidence type="ECO:0000313" key="2">
    <source>
        <dbReference type="Proteomes" id="UP000313359"/>
    </source>
</evidence>
<protein>
    <submittedName>
        <fullName evidence="1">Uncharacterized protein</fullName>
    </submittedName>
</protein>
<reference evidence="1" key="1">
    <citation type="journal article" date="2018" name="Genome Biol. Evol.">
        <title>Genomics and development of Lentinus tigrinus, a white-rot wood-decaying mushroom with dimorphic fruiting bodies.</title>
        <authorList>
            <person name="Wu B."/>
            <person name="Xu Z."/>
            <person name="Knudson A."/>
            <person name="Carlson A."/>
            <person name="Chen N."/>
            <person name="Kovaka S."/>
            <person name="LaButti K."/>
            <person name="Lipzen A."/>
            <person name="Pennachio C."/>
            <person name="Riley R."/>
            <person name="Schakwitz W."/>
            <person name="Umezawa K."/>
            <person name="Ohm R.A."/>
            <person name="Grigoriev I.V."/>
            <person name="Nagy L.G."/>
            <person name="Gibbons J."/>
            <person name="Hibbett D."/>
        </authorList>
    </citation>
    <scope>NUCLEOTIDE SEQUENCE [LARGE SCALE GENOMIC DNA]</scope>
    <source>
        <strain evidence="1">ALCF2SS1-6</strain>
    </source>
</reference>
<organism evidence="1 2">
    <name type="scientific">Lentinus tigrinus ALCF2SS1-6</name>
    <dbReference type="NCBI Taxonomy" id="1328759"/>
    <lineage>
        <taxon>Eukaryota</taxon>
        <taxon>Fungi</taxon>
        <taxon>Dikarya</taxon>
        <taxon>Basidiomycota</taxon>
        <taxon>Agaricomycotina</taxon>
        <taxon>Agaricomycetes</taxon>
        <taxon>Polyporales</taxon>
        <taxon>Polyporaceae</taxon>
        <taxon>Lentinus</taxon>
    </lineage>
</organism>
<evidence type="ECO:0000313" key="1">
    <source>
        <dbReference type="EMBL" id="RPD56219.1"/>
    </source>
</evidence>
<sequence length="85" mass="9711">MNIHATILEEVLRLINEMSPGICVPIDHANRLLKESEELCKAFKQRDFKTVLYTEALYTPVELTGSRDNFFKLSARDQEAAVAAW</sequence>
<dbReference type="Proteomes" id="UP000313359">
    <property type="component" value="Unassembled WGS sequence"/>
</dbReference>
<gene>
    <name evidence="1" type="ORF">L227DRAFT_578945</name>
</gene>
<dbReference type="EMBL" id="ML122289">
    <property type="protein sequence ID" value="RPD56219.1"/>
    <property type="molecule type" value="Genomic_DNA"/>
</dbReference>
<proteinExistence type="predicted"/>
<keyword evidence="2" id="KW-1185">Reference proteome</keyword>